<dbReference type="GO" id="GO:0006465">
    <property type="term" value="P:signal peptide processing"/>
    <property type="evidence" value="ECO:0007669"/>
    <property type="project" value="UniProtKB-UniRule"/>
</dbReference>
<dbReference type="InterPro" id="IPR019533">
    <property type="entry name" value="Peptidase_S26"/>
</dbReference>
<dbReference type="NCBIfam" id="TIGR02228">
    <property type="entry name" value="sigpep_I_arch"/>
    <property type="match status" value="1"/>
</dbReference>
<name>A0A8I0HQZ9_9CORY</name>
<proteinExistence type="predicted"/>
<dbReference type="InterPro" id="IPR036286">
    <property type="entry name" value="LexA/Signal_pep-like_sf"/>
</dbReference>
<dbReference type="SUPFAM" id="SSF51306">
    <property type="entry name" value="LexA/Signal peptidase"/>
    <property type="match status" value="1"/>
</dbReference>
<keyword evidence="3 6" id="KW-1133">Transmembrane helix</keyword>
<evidence type="ECO:0000256" key="1">
    <source>
        <dbReference type="ARBA" id="ARBA00004370"/>
    </source>
</evidence>
<keyword evidence="9" id="KW-1185">Reference proteome</keyword>
<evidence type="ECO:0000313" key="9">
    <source>
        <dbReference type="Proteomes" id="UP000650224"/>
    </source>
</evidence>
<feature type="transmembrane region" description="Helical" evidence="6">
    <location>
        <begin position="12"/>
        <end position="36"/>
    </location>
</feature>
<organism evidence="8 9">
    <name type="scientific">Corynebacterium gallinarum</name>
    <dbReference type="NCBI Taxonomy" id="2762214"/>
    <lineage>
        <taxon>Bacteria</taxon>
        <taxon>Bacillati</taxon>
        <taxon>Actinomycetota</taxon>
        <taxon>Actinomycetes</taxon>
        <taxon>Mycobacteriales</taxon>
        <taxon>Corynebacteriaceae</taxon>
        <taxon>Corynebacterium</taxon>
    </lineage>
</organism>
<evidence type="ECO:0000256" key="3">
    <source>
        <dbReference type="ARBA" id="ARBA00022989"/>
    </source>
</evidence>
<evidence type="ECO:0000256" key="6">
    <source>
        <dbReference type="SAM" id="Phobius"/>
    </source>
</evidence>
<dbReference type="CDD" id="cd06462">
    <property type="entry name" value="Peptidase_S24_S26"/>
    <property type="match status" value="1"/>
</dbReference>
<comment type="subcellular location">
    <subcellularLocation>
        <location evidence="1">Membrane</location>
    </subcellularLocation>
</comment>
<dbReference type="AlphaFoldDB" id="A0A8I0HQZ9"/>
<evidence type="ECO:0000256" key="4">
    <source>
        <dbReference type="ARBA" id="ARBA00023136"/>
    </source>
</evidence>
<dbReference type="Pfam" id="PF10502">
    <property type="entry name" value="Peptidase_S26"/>
    <property type="match status" value="1"/>
</dbReference>
<keyword evidence="2 6" id="KW-0812">Transmembrane</keyword>
<dbReference type="GO" id="GO:0004252">
    <property type="term" value="F:serine-type endopeptidase activity"/>
    <property type="evidence" value="ECO:0007669"/>
    <property type="project" value="UniProtKB-UniRule"/>
</dbReference>
<evidence type="ECO:0000259" key="7">
    <source>
        <dbReference type="Pfam" id="PF10502"/>
    </source>
</evidence>
<gene>
    <name evidence="8" type="ORF">H9627_07495</name>
</gene>
<protein>
    <recommendedName>
        <fullName evidence="5">Signal peptidase I</fullName>
        <ecNumber evidence="5">3.4.21.89</ecNumber>
    </recommendedName>
</protein>
<evidence type="ECO:0000313" key="8">
    <source>
        <dbReference type="EMBL" id="MBD8030165.1"/>
    </source>
</evidence>
<keyword evidence="4 6" id="KW-0472">Membrane</keyword>
<keyword evidence="8" id="KW-0378">Hydrolase</keyword>
<dbReference type="InterPro" id="IPR001733">
    <property type="entry name" value="Peptidase_S26B"/>
</dbReference>
<evidence type="ECO:0000256" key="2">
    <source>
        <dbReference type="ARBA" id="ARBA00022692"/>
    </source>
</evidence>
<dbReference type="Proteomes" id="UP000650224">
    <property type="component" value="Unassembled WGS sequence"/>
</dbReference>
<sequence>MLAWLGEALLTLLAVFGVVCVVAVIAAYFFGINIMLFKTGSMSPEIPAGSVALVRTIPASEAEVGDVVMVDRPGQLPVTHRVVSNEPDPANSPEGRIIEMKGDANNQPDPFPYHVDEVKLLFWSQPGWGHAVARLADPRTLGLVTVVVAGLVTWAFWPRRPEGENV</sequence>
<accession>A0A8I0HQZ9</accession>
<feature type="domain" description="Peptidase S26" evidence="7">
    <location>
        <begin position="14"/>
        <end position="88"/>
    </location>
</feature>
<feature type="transmembrane region" description="Helical" evidence="6">
    <location>
        <begin position="140"/>
        <end position="157"/>
    </location>
</feature>
<dbReference type="GO" id="GO:0016020">
    <property type="term" value="C:membrane"/>
    <property type="evidence" value="ECO:0007669"/>
    <property type="project" value="UniProtKB-SubCell"/>
</dbReference>
<evidence type="ECO:0000256" key="5">
    <source>
        <dbReference type="NCBIfam" id="TIGR02228"/>
    </source>
</evidence>
<dbReference type="GO" id="GO:0009003">
    <property type="term" value="F:signal peptidase activity"/>
    <property type="evidence" value="ECO:0007669"/>
    <property type="project" value="UniProtKB-EC"/>
</dbReference>
<dbReference type="EMBL" id="JACSPR010000004">
    <property type="protein sequence ID" value="MBD8030165.1"/>
    <property type="molecule type" value="Genomic_DNA"/>
</dbReference>
<dbReference type="EC" id="3.4.21.89" evidence="5"/>
<comment type="caution">
    <text evidence="8">The sequence shown here is derived from an EMBL/GenBank/DDBJ whole genome shotgun (WGS) entry which is preliminary data.</text>
</comment>
<reference evidence="8 9" key="1">
    <citation type="submission" date="2020-08" db="EMBL/GenBank/DDBJ databases">
        <title>A Genomic Blueprint of the Chicken Gut Microbiome.</title>
        <authorList>
            <person name="Gilroy R."/>
            <person name="Ravi A."/>
            <person name="Getino M."/>
            <person name="Pursley I."/>
            <person name="Horton D.L."/>
            <person name="Alikhan N.-F."/>
            <person name="Baker D."/>
            <person name="Gharbi K."/>
            <person name="Hall N."/>
            <person name="Watson M."/>
            <person name="Adriaenssens E.M."/>
            <person name="Foster-Nyarko E."/>
            <person name="Jarju S."/>
            <person name="Secka A."/>
            <person name="Antonio M."/>
            <person name="Oren A."/>
            <person name="Chaudhuri R."/>
            <person name="La Ragione R.M."/>
            <person name="Hildebrand F."/>
            <person name="Pallen M.J."/>
        </authorList>
    </citation>
    <scope>NUCLEOTIDE SEQUENCE [LARGE SCALE GENOMIC DNA]</scope>
    <source>
        <strain evidence="8 9">Sa1YVA5</strain>
    </source>
</reference>